<dbReference type="EMBL" id="JAZAVJ010000009">
    <property type="protein sequence ID" value="KAK7423556.1"/>
    <property type="molecule type" value="Genomic_DNA"/>
</dbReference>
<dbReference type="Proteomes" id="UP001498476">
    <property type="component" value="Unassembled WGS sequence"/>
</dbReference>
<feature type="transmembrane region" description="Helical" evidence="8">
    <location>
        <begin position="917"/>
        <end position="937"/>
    </location>
</feature>
<dbReference type="PANTHER" id="PTHR48022">
    <property type="entry name" value="PLASTIDIC GLUCOSE TRANSPORTER 4"/>
    <property type="match status" value="1"/>
</dbReference>
<evidence type="ECO:0000259" key="9">
    <source>
        <dbReference type="PROSITE" id="PS50850"/>
    </source>
</evidence>
<dbReference type="Gene3D" id="1.20.1250.20">
    <property type="entry name" value="MFS general substrate transporter like domains"/>
    <property type="match status" value="2"/>
</dbReference>
<evidence type="ECO:0000256" key="2">
    <source>
        <dbReference type="ARBA" id="ARBA00010992"/>
    </source>
</evidence>
<evidence type="ECO:0000256" key="4">
    <source>
        <dbReference type="ARBA" id="ARBA00022692"/>
    </source>
</evidence>
<feature type="transmembrane region" description="Helical" evidence="8">
    <location>
        <begin position="225"/>
        <end position="246"/>
    </location>
</feature>
<dbReference type="InterPro" id="IPR020846">
    <property type="entry name" value="MFS_dom"/>
</dbReference>
<evidence type="ECO:0000256" key="5">
    <source>
        <dbReference type="ARBA" id="ARBA00022989"/>
    </source>
</evidence>
<dbReference type="InterPro" id="IPR003663">
    <property type="entry name" value="Sugar/inositol_transpt"/>
</dbReference>
<evidence type="ECO:0000256" key="3">
    <source>
        <dbReference type="ARBA" id="ARBA00022448"/>
    </source>
</evidence>
<keyword evidence="5 8" id="KW-1133">Transmembrane helix</keyword>
<feature type="transmembrane region" description="Helical" evidence="8">
    <location>
        <begin position="627"/>
        <end position="650"/>
    </location>
</feature>
<gene>
    <name evidence="10" type="ORF">QQX98_001014</name>
</gene>
<accession>A0ABR1HSJ0</accession>
<evidence type="ECO:0000256" key="1">
    <source>
        <dbReference type="ARBA" id="ARBA00004141"/>
    </source>
</evidence>
<feature type="transmembrane region" description="Helical" evidence="8">
    <location>
        <begin position="691"/>
        <end position="714"/>
    </location>
</feature>
<dbReference type="InterPro" id="IPR036259">
    <property type="entry name" value="MFS_trans_sf"/>
</dbReference>
<dbReference type="InterPro" id="IPR005829">
    <property type="entry name" value="Sugar_transporter_CS"/>
</dbReference>
<sequence>MLRPLATELQSAETTQLDIPLGLDALNPSFSLSECLRARGISHTPDMDLIPNENSKYHAPFQWTMRRKTITLCGTFVASTLAAYSAGAYSMASDQLRQKWGVSNTEYNLGITLFVAGFGFAPMTMAPISESHGRYWVFVGAGVVFFLGTLGCAVTSSFAGMLVSRLVTGSGASIFATLTGGVIGDLFHPDQRNTPMALYSMTIMTGTGLGPLFSGLIVENLSWEWVFYPQLMTIGVATLCMSFFFAETRGNVILKKKCAALNKLCDSRPVSSESAIKIQFLPQADKETKIGISIIWTSFVFPLKLLVTEPVVFWFSAWVSFAWAILYMQFTSIGIVFRDVYKFNNSEVGAVYTAVVVGSILGAALSIVQDPILRRLWPHHMATPEGWLYPACIESVLLPIGLFWFGWSATPGVSWIVPALAIGSCTMGIFNIYLAVFNYLAETYHRYASSALAAQSMCRNLLAGIFPLFTHIIFQNLSNGIPIFARCGLINVILVDMDAGIPTVRPAQSVAEILAQDKRSALSLSPSLVYLYSILAPACLVVCATNGYDGSVLTALQGVAAWNEEFGSPKGALLGFTSAAYPLGAILSTPFSAIISDRFGRRWSILLGSFIMIIGVIIQCASKSIGLFIGGRIVVGFGITLALAAAPILISELAHPRHRVFFGSLYNTSFYLGALLAGWVAFGSYRIPGPWAWRLPTLLQAGPAILQMSFVWFLDESPRWLCYKSRPEEAFDILVKHHGNGDRTDTLVVAEFFEMKDALQAEREVESAGLSLFFATPANRKRLAILVTIAVFGQWSGNGLVSYYLTKILTSIGITTQREQTMLTGTISTVNYATALMAAVLATKIGRRKMFVGGAIAMWLTFSALTASIATYNTTGSKAASQSALGFIFIYYASFNICLNPLLFLYPTEILPFRLRAMGLSIMVFSTKAASFFNQFVNPIGMDNLGWKYYLVYVCWLLVEIAVFYFLYPETRGYTLEHIQEAFGEKLERHDVESIYNEMEKKDSSSPR</sequence>
<keyword evidence="7" id="KW-0325">Glycoprotein</keyword>
<evidence type="ECO:0000256" key="8">
    <source>
        <dbReference type="SAM" id="Phobius"/>
    </source>
</evidence>
<feature type="transmembrane region" description="Helical" evidence="8">
    <location>
        <begin position="949"/>
        <end position="968"/>
    </location>
</feature>
<feature type="transmembrane region" description="Helical" evidence="8">
    <location>
        <begin position="528"/>
        <end position="548"/>
    </location>
</feature>
<name>A0ABR1HSJ0_9HYPO</name>
<dbReference type="PROSITE" id="PS50850">
    <property type="entry name" value="MFS"/>
    <property type="match status" value="2"/>
</dbReference>
<dbReference type="SUPFAM" id="SSF103473">
    <property type="entry name" value="MFS general substrate transporter"/>
    <property type="match status" value="2"/>
</dbReference>
<evidence type="ECO:0000313" key="10">
    <source>
        <dbReference type="EMBL" id="KAK7423556.1"/>
    </source>
</evidence>
<keyword evidence="3" id="KW-0813">Transport</keyword>
<feature type="transmembrane region" description="Helical" evidence="8">
    <location>
        <begin position="387"/>
        <end position="407"/>
    </location>
</feature>
<dbReference type="PROSITE" id="PS00216">
    <property type="entry name" value="SUGAR_TRANSPORT_1"/>
    <property type="match status" value="1"/>
</dbReference>
<feature type="transmembrane region" description="Helical" evidence="8">
    <location>
        <begin position="419"/>
        <end position="440"/>
    </location>
</feature>
<keyword evidence="11" id="KW-1185">Reference proteome</keyword>
<dbReference type="InterPro" id="IPR011701">
    <property type="entry name" value="MFS"/>
</dbReference>
<protein>
    <recommendedName>
        <fullName evidence="9">Major facilitator superfamily (MFS) profile domain-containing protein</fullName>
    </recommendedName>
</protein>
<proteinExistence type="inferred from homology"/>
<comment type="similarity">
    <text evidence="2">Belongs to the major facilitator superfamily. Sugar transporter (TC 2.A.1.1) family.</text>
</comment>
<dbReference type="InterPro" id="IPR005828">
    <property type="entry name" value="MFS_sugar_transport-like"/>
</dbReference>
<comment type="subcellular location">
    <subcellularLocation>
        <location evidence="1">Membrane</location>
        <topology evidence="1">Multi-pass membrane protein</topology>
    </subcellularLocation>
</comment>
<feature type="transmembrane region" description="Helical" evidence="8">
    <location>
        <begin position="196"/>
        <end position="213"/>
    </location>
</feature>
<feature type="transmembrane region" description="Helical" evidence="8">
    <location>
        <begin position="70"/>
        <end position="89"/>
    </location>
</feature>
<feature type="transmembrane region" description="Helical" evidence="8">
    <location>
        <begin position="662"/>
        <end position="685"/>
    </location>
</feature>
<feature type="transmembrane region" description="Helical" evidence="8">
    <location>
        <begin position="109"/>
        <end position="128"/>
    </location>
</feature>
<feature type="domain" description="Major facilitator superfamily (MFS) profile" evidence="9">
    <location>
        <begin position="535"/>
        <end position="972"/>
    </location>
</feature>
<feature type="transmembrane region" description="Helical" evidence="8">
    <location>
        <begin position="349"/>
        <end position="367"/>
    </location>
</feature>
<evidence type="ECO:0000256" key="7">
    <source>
        <dbReference type="ARBA" id="ARBA00023180"/>
    </source>
</evidence>
<comment type="caution">
    <text evidence="10">The sequence shown here is derived from an EMBL/GenBank/DDBJ whole genome shotgun (WGS) entry which is preliminary data.</text>
</comment>
<feature type="transmembrane region" description="Helical" evidence="8">
    <location>
        <begin position="884"/>
        <end position="905"/>
    </location>
</feature>
<feature type="transmembrane region" description="Helical" evidence="8">
    <location>
        <begin position="572"/>
        <end position="591"/>
    </location>
</feature>
<feature type="transmembrane region" description="Helical" evidence="8">
    <location>
        <begin position="603"/>
        <end position="621"/>
    </location>
</feature>
<feature type="transmembrane region" description="Helical" evidence="8">
    <location>
        <begin position="825"/>
        <end position="843"/>
    </location>
</feature>
<reference evidence="10 11" key="1">
    <citation type="journal article" date="2025" name="Microbiol. Resour. Announc.">
        <title>Draft genome sequences for Neonectria magnoliae and Neonectria punicea, canker pathogens of Liriodendron tulipifera and Acer saccharum in West Virginia.</title>
        <authorList>
            <person name="Petronek H.M."/>
            <person name="Kasson M.T."/>
            <person name="Metheny A.M."/>
            <person name="Stauder C.M."/>
            <person name="Lovett B."/>
            <person name="Lynch S.C."/>
            <person name="Garnas J.R."/>
            <person name="Kasson L.R."/>
            <person name="Stajich J.E."/>
        </authorList>
    </citation>
    <scope>NUCLEOTIDE SEQUENCE [LARGE SCALE GENOMIC DNA]</scope>
    <source>
        <strain evidence="10 11">NRRL 64653</strain>
    </source>
</reference>
<keyword evidence="4 8" id="KW-0812">Transmembrane</keyword>
<dbReference type="NCBIfam" id="TIGR00879">
    <property type="entry name" value="SP"/>
    <property type="match status" value="1"/>
</dbReference>
<organism evidence="10 11">
    <name type="scientific">Neonectria punicea</name>
    <dbReference type="NCBI Taxonomy" id="979145"/>
    <lineage>
        <taxon>Eukaryota</taxon>
        <taxon>Fungi</taxon>
        <taxon>Dikarya</taxon>
        <taxon>Ascomycota</taxon>
        <taxon>Pezizomycotina</taxon>
        <taxon>Sordariomycetes</taxon>
        <taxon>Hypocreomycetidae</taxon>
        <taxon>Hypocreales</taxon>
        <taxon>Nectriaceae</taxon>
        <taxon>Neonectria</taxon>
    </lineage>
</organism>
<keyword evidence="6 8" id="KW-0472">Membrane</keyword>
<feature type="transmembrane region" description="Helical" evidence="8">
    <location>
        <begin position="135"/>
        <end position="156"/>
    </location>
</feature>
<dbReference type="Pfam" id="PF07690">
    <property type="entry name" value="MFS_1"/>
    <property type="match status" value="1"/>
</dbReference>
<feature type="transmembrane region" description="Helical" evidence="8">
    <location>
        <begin position="162"/>
        <end position="184"/>
    </location>
</feature>
<dbReference type="InterPro" id="IPR050360">
    <property type="entry name" value="MFS_Sugar_Transporters"/>
</dbReference>
<feature type="transmembrane region" description="Helical" evidence="8">
    <location>
        <begin position="850"/>
        <end position="872"/>
    </location>
</feature>
<dbReference type="Pfam" id="PF00083">
    <property type="entry name" value="Sugar_tr"/>
    <property type="match status" value="1"/>
</dbReference>
<evidence type="ECO:0000256" key="6">
    <source>
        <dbReference type="ARBA" id="ARBA00023136"/>
    </source>
</evidence>
<evidence type="ECO:0000313" key="11">
    <source>
        <dbReference type="Proteomes" id="UP001498476"/>
    </source>
</evidence>
<feature type="transmembrane region" description="Helical" evidence="8">
    <location>
        <begin position="313"/>
        <end position="337"/>
    </location>
</feature>
<dbReference type="PANTHER" id="PTHR48022:SF64">
    <property type="entry name" value="MAJOR FACILITATOR SUPERFAMILY (MFS) PROFILE DOMAIN-CONTAINING PROTEIN"/>
    <property type="match status" value="1"/>
</dbReference>
<dbReference type="PRINTS" id="PR00171">
    <property type="entry name" value="SUGRTRNSPORT"/>
</dbReference>
<feature type="domain" description="Major facilitator superfamily (MFS) profile" evidence="9">
    <location>
        <begin position="71"/>
        <end position="503"/>
    </location>
</feature>
<feature type="transmembrane region" description="Helical" evidence="8">
    <location>
        <begin position="783"/>
        <end position="805"/>
    </location>
</feature>